<reference evidence="8 9" key="1">
    <citation type="submission" date="2016-10" db="EMBL/GenBank/DDBJ databases">
        <authorList>
            <person name="de Groot N.N."/>
        </authorList>
    </citation>
    <scope>NUCLEOTIDE SEQUENCE [LARGE SCALE GENOMIC DNA]</scope>
    <source>
        <strain evidence="8 9">DSM 46701</strain>
    </source>
</reference>
<dbReference type="InterPro" id="IPR004838">
    <property type="entry name" value="NHTrfase_class1_PyrdxlP-BS"/>
</dbReference>
<proteinExistence type="inferred from homology"/>
<dbReference type="PANTHER" id="PTHR46383">
    <property type="entry name" value="ASPARTATE AMINOTRANSFERASE"/>
    <property type="match status" value="1"/>
</dbReference>
<organism evidence="8 9">
    <name type="scientific">Lihuaxuella thermophila</name>
    <dbReference type="NCBI Taxonomy" id="1173111"/>
    <lineage>
        <taxon>Bacteria</taxon>
        <taxon>Bacillati</taxon>
        <taxon>Bacillota</taxon>
        <taxon>Bacilli</taxon>
        <taxon>Bacillales</taxon>
        <taxon>Thermoactinomycetaceae</taxon>
        <taxon>Lihuaxuella</taxon>
    </lineage>
</organism>
<keyword evidence="3 6" id="KW-0032">Aminotransferase</keyword>
<dbReference type="SUPFAM" id="SSF53383">
    <property type="entry name" value="PLP-dependent transferases"/>
    <property type="match status" value="1"/>
</dbReference>
<evidence type="ECO:0000256" key="1">
    <source>
        <dbReference type="ARBA" id="ARBA00001933"/>
    </source>
</evidence>
<dbReference type="GO" id="GO:0008483">
    <property type="term" value="F:transaminase activity"/>
    <property type="evidence" value="ECO:0007669"/>
    <property type="project" value="UniProtKB-KW"/>
</dbReference>
<evidence type="ECO:0000256" key="2">
    <source>
        <dbReference type="ARBA" id="ARBA00007441"/>
    </source>
</evidence>
<comment type="similarity">
    <text evidence="2 6">Belongs to the class-I pyridoxal-phosphate-dependent aminotransferase family.</text>
</comment>
<evidence type="ECO:0000313" key="9">
    <source>
        <dbReference type="Proteomes" id="UP000199695"/>
    </source>
</evidence>
<dbReference type="GO" id="GO:0006520">
    <property type="term" value="P:amino acid metabolic process"/>
    <property type="evidence" value="ECO:0007669"/>
    <property type="project" value="InterPro"/>
</dbReference>
<keyword evidence="9" id="KW-1185">Reference proteome</keyword>
<dbReference type="STRING" id="1173111.SAMN05444955_103184"/>
<evidence type="ECO:0000256" key="6">
    <source>
        <dbReference type="RuleBase" id="RU000481"/>
    </source>
</evidence>
<dbReference type="AlphaFoldDB" id="A0A1H8CCU0"/>
<dbReference type="CDD" id="cd00609">
    <property type="entry name" value="AAT_like"/>
    <property type="match status" value="1"/>
</dbReference>
<dbReference type="PROSITE" id="PS00105">
    <property type="entry name" value="AA_TRANSFER_CLASS_1"/>
    <property type="match status" value="1"/>
</dbReference>
<dbReference type="Gene3D" id="3.40.640.10">
    <property type="entry name" value="Type I PLP-dependent aspartate aminotransferase-like (Major domain)"/>
    <property type="match status" value="1"/>
</dbReference>
<keyword evidence="5" id="KW-0663">Pyridoxal phosphate</keyword>
<dbReference type="InterPro" id="IPR050596">
    <property type="entry name" value="AspAT/PAT-like"/>
</dbReference>
<dbReference type="InterPro" id="IPR004839">
    <property type="entry name" value="Aminotransferase_I/II_large"/>
</dbReference>
<dbReference type="Proteomes" id="UP000199695">
    <property type="component" value="Unassembled WGS sequence"/>
</dbReference>
<keyword evidence="4 6" id="KW-0808">Transferase</keyword>
<evidence type="ECO:0000259" key="7">
    <source>
        <dbReference type="Pfam" id="PF00155"/>
    </source>
</evidence>
<dbReference type="InterPro" id="IPR015424">
    <property type="entry name" value="PyrdxlP-dep_Trfase"/>
</dbReference>
<feature type="domain" description="Aminotransferase class I/classII large" evidence="7">
    <location>
        <begin position="32"/>
        <end position="379"/>
    </location>
</feature>
<dbReference type="OrthoDB" id="9813612at2"/>
<evidence type="ECO:0000313" key="8">
    <source>
        <dbReference type="EMBL" id="SEM92254.1"/>
    </source>
</evidence>
<dbReference type="FunFam" id="3.40.640.10:FF:000033">
    <property type="entry name" value="Aspartate aminotransferase"/>
    <property type="match status" value="1"/>
</dbReference>
<protein>
    <recommendedName>
        <fullName evidence="6">Aminotransferase</fullName>
        <ecNumber evidence="6">2.6.1.-</ecNumber>
    </recommendedName>
</protein>
<evidence type="ECO:0000256" key="3">
    <source>
        <dbReference type="ARBA" id="ARBA00022576"/>
    </source>
</evidence>
<evidence type="ECO:0000256" key="4">
    <source>
        <dbReference type="ARBA" id="ARBA00022679"/>
    </source>
</evidence>
<dbReference type="EC" id="2.6.1.-" evidence="6"/>
<accession>A0A1H8CCU0</accession>
<dbReference type="EMBL" id="FOCQ01000003">
    <property type="protein sequence ID" value="SEM92254.1"/>
    <property type="molecule type" value="Genomic_DNA"/>
</dbReference>
<gene>
    <name evidence="8" type="ORF">SAMN05444955_103184</name>
</gene>
<dbReference type="RefSeq" id="WP_089965762.1">
    <property type="nucleotide sequence ID" value="NZ_FOCQ01000003.1"/>
</dbReference>
<dbReference type="InterPro" id="IPR015422">
    <property type="entry name" value="PyrdxlP-dep_Trfase_small"/>
</dbReference>
<name>A0A1H8CCU0_9BACL</name>
<dbReference type="InterPro" id="IPR015421">
    <property type="entry name" value="PyrdxlP-dep_Trfase_major"/>
</dbReference>
<sequence>MNLEEKLSPVVKNLAPSGIRRFFDLVNQKPNAISLGVGEPDFVTPWHVREACVAALERGMTTYTSNQGMPELIREIASYLNRRFSLNYDEQEILVTFGASEAIDLALRALVAAGDEVLIPEPCYVSYTPCVQLAGGKPVPVPTYAQYGFKLRAEELEKAITPRSKVLILCYPNNPTGAIMRREDLEPIAALVKKHGLLVISDEIYAELTYQGRHTSIGSLPGMKEHVILVSGFSKAFAMTGWRIGYTAAPLPILSGMLKIHQYTALCAPITSQMAALEAVKNGLQECEAMVSQYDRRRRLVVKAFQDMGLKCHDPQGAFYVFPSIESTGLDAHTFAEQLLEEEEVAVVPGDVFGPSGTGHIRCSYATSIERLGEALTRIERFVNRKRQLLPKRSLG</sequence>
<comment type="cofactor">
    <cofactor evidence="1 6">
        <name>pyridoxal 5'-phosphate</name>
        <dbReference type="ChEBI" id="CHEBI:597326"/>
    </cofactor>
</comment>
<dbReference type="Gene3D" id="3.90.1150.10">
    <property type="entry name" value="Aspartate Aminotransferase, domain 1"/>
    <property type="match status" value="1"/>
</dbReference>
<dbReference type="PANTHER" id="PTHR46383:SF3">
    <property type="entry name" value="ASPARTATE AMINOTRANSFERASE-RELATED"/>
    <property type="match status" value="1"/>
</dbReference>
<evidence type="ECO:0000256" key="5">
    <source>
        <dbReference type="ARBA" id="ARBA00022898"/>
    </source>
</evidence>
<dbReference type="Pfam" id="PF00155">
    <property type="entry name" value="Aminotran_1_2"/>
    <property type="match status" value="1"/>
</dbReference>
<dbReference type="GO" id="GO:0030170">
    <property type="term" value="F:pyridoxal phosphate binding"/>
    <property type="evidence" value="ECO:0007669"/>
    <property type="project" value="InterPro"/>
</dbReference>